<dbReference type="EMBL" id="JAFHKP010000032">
    <property type="protein sequence ID" value="KAG5471204.1"/>
    <property type="molecule type" value="Genomic_DNA"/>
</dbReference>
<keyword evidence="3" id="KW-1185">Reference proteome</keyword>
<comment type="caution">
    <text evidence="2">The sequence shown here is derived from an EMBL/GenBank/DDBJ whole genome shotgun (WGS) entry which is preliminary data.</text>
</comment>
<evidence type="ECO:0000313" key="2">
    <source>
        <dbReference type="EMBL" id="KAG5471204.1"/>
    </source>
</evidence>
<dbReference type="RefSeq" id="XP_067690374.1">
    <property type="nucleotide sequence ID" value="XM_067834271.1"/>
</dbReference>
<evidence type="ECO:0008006" key="4">
    <source>
        <dbReference type="Google" id="ProtNLM"/>
    </source>
</evidence>
<reference evidence="2 3" key="1">
    <citation type="submission" date="2021-02" db="EMBL/GenBank/DDBJ databases">
        <title>Leishmania (Mundinia) enrietti genome sequencing and assembly.</title>
        <authorList>
            <person name="Almutairi H."/>
            <person name="Gatherer D."/>
        </authorList>
    </citation>
    <scope>NUCLEOTIDE SEQUENCE [LARGE SCALE GENOMIC DNA]</scope>
    <source>
        <strain evidence="2">CUR178</strain>
    </source>
</reference>
<gene>
    <name evidence="2" type="ORF">CUR178_02515</name>
</gene>
<proteinExistence type="predicted"/>
<protein>
    <recommendedName>
        <fullName evidence="4">Kinetoplast DNA-associated protein</fullName>
    </recommendedName>
</protein>
<accession>A0A836GFH4</accession>
<dbReference type="OrthoDB" id="272913at2759"/>
<dbReference type="Proteomes" id="UP000674179">
    <property type="component" value="Chromosome 32"/>
</dbReference>
<sequence length="132" mass="14982">MFRSSQALLRVSPFALYMQELSKAGKLKRSKNICALAAKHYWKLSPNEKGALLRRAEAKSFPAQVGYQRFFKREMKQLGGISTAKRQALIKKKWETFKKDQSRSGPKPVPSAKKKVKAVSKTAKPISKGMRR</sequence>
<dbReference type="GeneID" id="94169781"/>
<dbReference type="AlphaFoldDB" id="A0A836GFH4"/>
<dbReference type="PANTHER" id="PTHR37564:SF4">
    <property type="entry name" value="DNA-ASSOCIATED PROTEIN, PUTATIVE-RELATED"/>
    <property type="match status" value="1"/>
</dbReference>
<evidence type="ECO:0000313" key="3">
    <source>
        <dbReference type="Proteomes" id="UP000674179"/>
    </source>
</evidence>
<dbReference type="KEGG" id="lenr:94169781"/>
<dbReference type="InterPro" id="IPR052695">
    <property type="entry name" value="Kinetoplast-DNA-binding"/>
</dbReference>
<name>A0A836GFH4_LEIEN</name>
<feature type="region of interest" description="Disordered" evidence="1">
    <location>
        <begin position="95"/>
        <end position="132"/>
    </location>
</feature>
<organism evidence="2 3">
    <name type="scientific">Leishmania enriettii</name>
    <dbReference type="NCBI Taxonomy" id="5663"/>
    <lineage>
        <taxon>Eukaryota</taxon>
        <taxon>Discoba</taxon>
        <taxon>Euglenozoa</taxon>
        <taxon>Kinetoplastea</taxon>
        <taxon>Metakinetoplastina</taxon>
        <taxon>Trypanosomatida</taxon>
        <taxon>Trypanosomatidae</taxon>
        <taxon>Leishmaniinae</taxon>
        <taxon>Leishmania</taxon>
    </lineage>
</organism>
<evidence type="ECO:0000256" key="1">
    <source>
        <dbReference type="SAM" id="MobiDB-lite"/>
    </source>
</evidence>
<dbReference type="PANTHER" id="PTHR37564">
    <property type="entry name" value="KINETOPLAST DNA-ASSOCIATED PROTEIN"/>
    <property type="match status" value="1"/>
</dbReference>